<evidence type="ECO:0000313" key="3">
    <source>
        <dbReference type="Proteomes" id="UP001152523"/>
    </source>
</evidence>
<evidence type="ECO:0000259" key="1">
    <source>
        <dbReference type="Pfam" id="PF13180"/>
    </source>
</evidence>
<proteinExistence type="predicted"/>
<dbReference type="EMBL" id="CAMAPF010000031">
    <property type="protein sequence ID" value="CAH9078082.1"/>
    <property type="molecule type" value="Genomic_DNA"/>
</dbReference>
<feature type="domain" description="PDZ" evidence="1">
    <location>
        <begin position="114"/>
        <end position="206"/>
    </location>
</feature>
<dbReference type="InterPro" id="IPR009003">
    <property type="entry name" value="Peptidase_S1_PA"/>
</dbReference>
<dbReference type="PANTHER" id="PTHR47389:SF4">
    <property type="entry name" value="OS09G0436400 PROTEIN"/>
    <property type="match status" value="1"/>
</dbReference>
<dbReference type="Proteomes" id="UP001152523">
    <property type="component" value="Unassembled WGS sequence"/>
</dbReference>
<evidence type="ECO:0000313" key="2">
    <source>
        <dbReference type="EMBL" id="CAH9078082.1"/>
    </source>
</evidence>
<sequence length="236" mass="26601">MLDENSAEYDPQSQKFNLVPGDTIIALGRYNGEQNGLMVIAGEFSINLTGLDCPELFRAEFEIVRHGIGGPIINRYGEVIGITFYCASLTPFLPINLISLWWEQFKNKGHCLLPRLGMELSNLYLWDIAFLESVIKRFPNVFQGVVVEEIESNGSSTALSENDVIIECDGKPIQNVLEFFELIWDKVGYPVDLTVLRPSDGTHLNVTMVVGNVGPNETNRWPFPKRNLGRHRKLCN</sequence>
<gene>
    <name evidence="2" type="ORF">CEPIT_LOCUS6427</name>
</gene>
<dbReference type="SUPFAM" id="SSF50156">
    <property type="entry name" value="PDZ domain-like"/>
    <property type="match status" value="1"/>
</dbReference>
<comment type="caution">
    <text evidence="2">The sequence shown here is derived from an EMBL/GenBank/DDBJ whole genome shotgun (WGS) entry which is preliminary data.</text>
</comment>
<name>A0AAV0CLP7_9ASTE</name>
<accession>A0AAV0CLP7</accession>
<dbReference type="InterPro" id="IPR036034">
    <property type="entry name" value="PDZ_sf"/>
</dbReference>
<dbReference type="AlphaFoldDB" id="A0AAV0CLP7"/>
<reference evidence="2" key="1">
    <citation type="submission" date="2022-07" db="EMBL/GenBank/DDBJ databases">
        <authorList>
            <person name="Macas J."/>
            <person name="Novak P."/>
            <person name="Neumann P."/>
        </authorList>
    </citation>
    <scope>NUCLEOTIDE SEQUENCE</scope>
</reference>
<keyword evidence="3" id="KW-1185">Reference proteome</keyword>
<protein>
    <recommendedName>
        <fullName evidence="1">PDZ domain-containing protein</fullName>
    </recommendedName>
</protein>
<dbReference type="InterPro" id="IPR001478">
    <property type="entry name" value="PDZ"/>
</dbReference>
<dbReference type="SUPFAM" id="SSF50494">
    <property type="entry name" value="Trypsin-like serine proteases"/>
    <property type="match status" value="1"/>
</dbReference>
<dbReference type="Gene3D" id="2.30.42.10">
    <property type="match status" value="1"/>
</dbReference>
<dbReference type="PANTHER" id="PTHR47389">
    <property type="entry name" value="OS09G0436400 PROTEIN"/>
    <property type="match status" value="1"/>
</dbReference>
<dbReference type="Pfam" id="PF13180">
    <property type="entry name" value="PDZ_2"/>
    <property type="match status" value="1"/>
</dbReference>
<organism evidence="2 3">
    <name type="scientific">Cuscuta epithymum</name>
    <dbReference type="NCBI Taxonomy" id="186058"/>
    <lineage>
        <taxon>Eukaryota</taxon>
        <taxon>Viridiplantae</taxon>
        <taxon>Streptophyta</taxon>
        <taxon>Embryophyta</taxon>
        <taxon>Tracheophyta</taxon>
        <taxon>Spermatophyta</taxon>
        <taxon>Magnoliopsida</taxon>
        <taxon>eudicotyledons</taxon>
        <taxon>Gunneridae</taxon>
        <taxon>Pentapetalae</taxon>
        <taxon>asterids</taxon>
        <taxon>lamiids</taxon>
        <taxon>Solanales</taxon>
        <taxon>Convolvulaceae</taxon>
        <taxon>Cuscuteae</taxon>
        <taxon>Cuscuta</taxon>
        <taxon>Cuscuta subgen. Cuscuta</taxon>
    </lineage>
</organism>